<dbReference type="SUPFAM" id="SSF51735">
    <property type="entry name" value="NAD(P)-binding Rossmann-fold domains"/>
    <property type="match status" value="1"/>
</dbReference>
<dbReference type="GO" id="GO:0004735">
    <property type="term" value="F:pyrroline-5-carboxylate reductase activity"/>
    <property type="evidence" value="ECO:0007669"/>
    <property type="project" value="UniProtKB-UniRule"/>
</dbReference>
<feature type="binding site" evidence="5">
    <location>
        <begin position="10"/>
        <end position="16"/>
    </location>
    <ligand>
        <name>NADP(+)</name>
        <dbReference type="ChEBI" id="CHEBI:58349"/>
    </ligand>
</feature>
<gene>
    <name evidence="8" type="primary">proC_2</name>
    <name evidence="4" type="synonym">proC</name>
    <name evidence="8" type="ORF">RTCCBAU85039_3704</name>
    <name evidence="9" type="ORF">SAMN05216228_10155</name>
</gene>
<dbReference type="Proteomes" id="UP000183063">
    <property type="component" value="Unassembled WGS sequence"/>
</dbReference>
<evidence type="ECO:0000256" key="4">
    <source>
        <dbReference type="HAMAP-Rule" id="MF_01925"/>
    </source>
</evidence>
<keyword evidence="4" id="KW-0641">Proline biosynthesis</keyword>
<keyword evidence="4" id="KW-0028">Amino-acid biosynthesis</keyword>
<dbReference type="Pfam" id="PF14748">
    <property type="entry name" value="P5CR_dimer"/>
    <property type="match status" value="1"/>
</dbReference>
<comment type="function">
    <text evidence="4">Catalyzes the reduction of 1-pyrroline-5-carboxylate (PCA) to L-proline.</text>
</comment>
<feature type="binding site" evidence="5">
    <location>
        <position position="56"/>
    </location>
    <ligand>
        <name>NADPH</name>
        <dbReference type="ChEBI" id="CHEBI:57783"/>
    </ligand>
</feature>
<dbReference type="InterPro" id="IPR029036">
    <property type="entry name" value="P5CR_dimer"/>
</dbReference>
<protein>
    <recommendedName>
        <fullName evidence="4">Pyrroline-5-carboxylate reductase</fullName>
        <shortName evidence="4">P5C reductase</shortName>
        <shortName evidence="4">P5CR</shortName>
        <ecNumber evidence="4">1.5.1.2</ecNumber>
    </recommendedName>
    <alternativeName>
        <fullName evidence="4">PCA reductase</fullName>
    </alternativeName>
</protein>
<dbReference type="AlphaFoldDB" id="A0A1H8NNB0"/>
<dbReference type="Proteomes" id="UP000198939">
    <property type="component" value="Unassembled WGS sequence"/>
</dbReference>
<evidence type="ECO:0000256" key="5">
    <source>
        <dbReference type="PIRSR" id="PIRSR000193-1"/>
    </source>
</evidence>
<dbReference type="GO" id="GO:0055129">
    <property type="term" value="P:L-proline biosynthetic process"/>
    <property type="evidence" value="ECO:0007669"/>
    <property type="project" value="UniProtKB-UniRule"/>
</dbReference>
<accession>A0A1H8NNB0</accession>
<comment type="catalytic activity">
    <reaction evidence="4">
        <text>L-proline + NAD(+) = (S)-1-pyrroline-5-carboxylate + NADH + 2 H(+)</text>
        <dbReference type="Rhea" id="RHEA:14105"/>
        <dbReference type="ChEBI" id="CHEBI:15378"/>
        <dbReference type="ChEBI" id="CHEBI:17388"/>
        <dbReference type="ChEBI" id="CHEBI:57540"/>
        <dbReference type="ChEBI" id="CHEBI:57945"/>
        <dbReference type="ChEBI" id="CHEBI:60039"/>
        <dbReference type="EC" id="1.5.1.2"/>
    </reaction>
</comment>
<dbReference type="Gene3D" id="3.40.50.720">
    <property type="entry name" value="NAD(P)-binding Rossmann-like Domain"/>
    <property type="match status" value="1"/>
</dbReference>
<dbReference type="EMBL" id="FOCV01000015">
    <property type="protein sequence ID" value="SEO31009.1"/>
    <property type="molecule type" value="Genomic_DNA"/>
</dbReference>
<reference evidence="9 11" key="3">
    <citation type="submission" date="2016-10" db="EMBL/GenBank/DDBJ databases">
        <authorList>
            <person name="Varghese N."/>
            <person name="Submissions S."/>
        </authorList>
    </citation>
    <scope>NUCLEOTIDE SEQUENCE [LARGE SCALE GENOMIC DNA]</scope>
    <source>
        <strain evidence="9 11">CGMCC 1.7071</strain>
    </source>
</reference>
<dbReference type="EMBL" id="FNXB01000018">
    <property type="protein sequence ID" value="SEI01255.1"/>
    <property type="molecule type" value="Genomic_DNA"/>
</dbReference>
<keyword evidence="4" id="KW-0963">Cytoplasm</keyword>
<name>A0A1H8NNB0_9HYPH</name>
<evidence type="ECO:0000259" key="6">
    <source>
        <dbReference type="Pfam" id="PF03807"/>
    </source>
</evidence>
<dbReference type="Pfam" id="PF03807">
    <property type="entry name" value="F420_oxidored"/>
    <property type="match status" value="1"/>
</dbReference>
<comment type="subcellular location">
    <subcellularLocation>
        <location evidence="4">Cytoplasm</location>
    </subcellularLocation>
</comment>
<dbReference type="RefSeq" id="WP_072377516.1">
    <property type="nucleotide sequence ID" value="NZ_FNXB01000018.1"/>
</dbReference>
<keyword evidence="2 4" id="KW-0521">NADP</keyword>
<comment type="similarity">
    <text evidence="1 4">Belongs to the pyrroline-5-carboxylate reductase family.</text>
</comment>
<keyword evidence="11" id="KW-1185">Reference proteome</keyword>
<feature type="domain" description="Pyrroline-5-carboxylate reductase dimerisation" evidence="7">
    <location>
        <begin position="156"/>
        <end position="259"/>
    </location>
</feature>
<dbReference type="PANTHER" id="PTHR11645">
    <property type="entry name" value="PYRROLINE-5-CARBOXYLATE REDUCTASE"/>
    <property type="match status" value="1"/>
</dbReference>
<dbReference type="InterPro" id="IPR036291">
    <property type="entry name" value="NAD(P)-bd_dom_sf"/>
</dbReference>
<dbReference type="InterPro" id="IPR028939">
    <property type="entry name" value="P5C_Rdtase_cat_N"/>
</dbReference>
<dbReference type="PANTHER" id="PTHR11645:SF0">
    <property type="entry name" value="PYRROLINE-5-CARBOXYLATE REDUCTASE 3"/>
    <property type="match status" value="1"/>
</dbReference>
<dbReference type="InterPro" id="IPR008927">
    <property type="entry name" value="6-PGluconate_DH-like_C_sf"/>
</dbReference>
<dbReference type="Gene3D" id="1.10.3730.10">
    <property type="entry name" value="ProC C-terminal domain-like"/>
    <property type="match status" value="1"/>
</dbReference>
<dbReference type="OrthoDB" id="8418678at2"/>
<dbReference type="HAMAP" id="MF_01925">
    <property type="entry name" value="P5C_reductase"/>
    <property type="match status" value="1"/>
</dbReference>
<organism evidence="8 10">
    <name type="scientific">Rhizobium tibeticum</name>
    <dbReference type="NCBI Taxonomy" id="501024"/>
    <lineage>
        <taxon>Bacteria</taxon>
        <taxon>Pseudomonadati</taxon>
        <taxon>Pseudomonadota</taxon>
        <taxon>Alphaproteobacteria</taxon>
        <taxon>Hyphomicrobiales</taxon>
        <taxon>Rhizobiaceae</taxon>
        <taxon>Rhizobium/Agrobacterium group</taxon>
        <taxon>Rhizobium</taxon>
    </lineage>
</organism>
<dbReference type="STRING" id="501024.RTCCBAU85039_3704"/>
<dbReference type="InterPro" id="IPR000304">
    <property type="entry name" value="Pyrroline-COOH_reductase"/>
</dbReference>
<dbReference type="GO" id="GO:0005737">
    <property type="term" value="C:cytoplasm"/>
    <property type="evidence" value="ECO:0007669"/>
    <property type="project" value="UniProtKB-SubCell"/>
</dbReference>
<dbReference type="PIRSF" id="PIRSF000193">
    <property type="entry name" value="Pyrrol-5-carb_rd"/>
    <property type="match status" value="1"/>
</dbReference>
<sequence length="264" mass="27876">MRRSLRIGVIGGAGWLGGAIAGAVLDAGVVKASDLALSYRREKPGTLADAFWTADNQELADRSDVIIVSVRPEDWRSLKVDASGKLVISVMAGIRLVSLCKSHLTERAVRTLPNAAAKVGLSYTPWVATANVREDDRAIVRAIFEACGAQDEVASESQIDYLTGLSGSGPAFPALLASAMIEHAKGQGLSAEVAHRAVVTVLKGAGRLMERREECPSDIVRTFVDYRGTTAAAIEEMRASGFNDAVSRGLSAAFQKSVSMGDAS</sequence>
<evidence type="ECO:0000313" key="8">
    <source>
        <dbReference type="EMBL" id="SEI01255.1"/>
    </source>
</evidence>
<evidence type="ECO:0000256" key="2">
    <source>
        <dbReference type="ARBA" id="ARBA00022857"/>
    </source>
</evidence>
<evidence type="ECO:0000313" key="9">
    <source>
        <dbReference type="EMBL" id="SEO31009.1"/>
    </source>
</evidence>
<reference evidence="10" key="2">
    <citation type="submission" date="2016-10" db="EMBL/GenBank/DDBJ databases">
        <authorList>
            <person name="Wibberg D."/>
        </authorList>
    </citation>
    <scope>NUCLEOTIDE SEQUENCE [LARGE SCALE GENOMIC DNA]</scope>
</reference>
<comment type="pathway">
    <text evidence="4">Amino-acid biosynthesis; L-proline biosynthesis; L-proline from L-glutamate 5-semialdehyde: step 1/1.</text>
</comment>
<evidence type="ECO:0000256" key="1">
    <source>
        <dbReference type="ARBA" id="ARBA00005525"/>
    </source>
</evidence>
<dbReference type="SUPFAM" id="SSF48179">
    <property type="entry name" value="6-phosphogluconate dehydrogenase C-terminal domain-like"/>
    <property type="match status" value="1"/>
</dbReference>
<evidence type="ECO:0000313" key="10">
    <source>
        <dbReference type="Proteomes" id="UP000183063"/>
    </source>
</evidence>
<evidence type="ECO:0000313" key="11">
    <source>
        <dbReference type="Proteomes" id="UP000198939"/>
    </source>
</evidence>
<keyword evidence="3 4" id="KW-0560">Oxidoreductase</keyword>
<evidence type="ECO:0000259" key="7">
    <source>
        <dbReference type="Pfam" id="PF14748"/>
    </source>
</evidence>
<dbReference type="EC" id="1.5.1.2" evidence="4"/>
<proteinExistence type="inferred from homology"/>
<comment type="catalytic activity">
    <reaction evidence="4">
        <text>L-proline + NADP(+) = (S)-1-pyrroline-5-carboxylate + NADPH + 2 H(+)</text>
        <dbReference type="Rhea" id="RHEA:14109"/>
        <dbReference type="ChEBI" id="CHEBI:15378"/>
        <dbReference type="ChEBI" id="CHEBI:17388"/>
        <dbReference type="ChEBI" id="CHEBI:57783"/>
        <dbReference type="ChEBI" id="CHEBI:58349"/>
        <dbReference type="ChEBI" id="CHEBI:60039"/>
        <dbReference type="EC" id="1.5.1.2"/>
    </reaction>
</comment>
<reference evidence="8" key="1">
    <citation type="submission" date="2016-10" db="EMBL/GenBank/DDBJ databases">
        <authorList>
            <person name="de Groot N.N."/>
        </authorList>
    </citation>
    <scope>NUCLEOTIDE SEQUENCE [LARGE SCALE GENOMIC DNA]</scope>
    <source>
        <strain evidence="8">CCBAU85039</strain>
    </source>
</reference>
<dbReference type="UniPathway" id="UPA00098">
    <property type="reaction ID" value="UER00361"/>
</dbReference>
<evidence type="ECO:0000256" key="3">
    <source>
        <dbReference type="ARBA" id="ARBA00023002"/>
    </source>
</evidence>
<feature type="domain" description="Pyrroline-5-carboxylate reductase catalytic N-terminal" evidence="6">
    <location>
        <begin position="6"/>
        <end position="93"/>
    </location>
</feature>